<dbReference type="Pfam" id="PF00126">
    <property type="entry name" value="HTH_1"/>
    <property type="match status" value="1"/>
</dbReference>
<evidence type="ECO:0000313" key="7">
    <source>
        <dbReference type="Proteomes" id="UP000005808"/>
    </source>
</evidence>
<proteinExistence type="inferred from homology"/>
<dbReference type="PRINTS" id="PR00039">
    <property type="entry name" value="HTHLYSR"/>
</dbReference>
<feature type="domain" description="HTH lysR-type" evidence="5">
    <location>
        <begin position="1"/>
        <end position="58"/>
    </location>
</feature>
<reference evidence="6 7" key="1">
    <citation type="journal article" date="2012" name="J. Bacteriol.">
        <title>De Novo Genome Project of Cupriavidus basilensis OR16.</title>
        <authorList>
            <person name="Cserhati M."/>
            <person name="Kriszt B."/>
            <person name="Szoboszlay S."/>
            <person name="Toth A."/>
            <person name="Szabo I."/>
            <person name="Tancsics A."/>
            <person name="Nagy I."/>
            <person name="Horvath B."/>
            <person name="Nagy I."/>
            <person name="Kukolya J."/>
        </authorList>
    </citation>
    <scope>NUCLEOTIDE SEQUENCE [LARGE SCALE GENOMIC DNA]</scope>
    <source>
        <strain evidence="6 7">OR16</strain>
    </source>
</reference>
<dbReference type="InterPro" id="IPR005119">
    <property type="entry name" value="LysR_subst-bd"/>
</dbReference>
<accession>H1S314</accession>
<dbReference type="PANTHER" id="PTHR30126:SF94">
    <property type="entry name" value="LYSR FAMILY TRANSCRIPTIONAL REGULATOR"/>
    <property type="match status" value="1"/>
</dbReference>
<dbReference type="GO" id="GO:0003700">
    <property type="term" value="F:DNA-binding transcription factor activity"/>
    <property type="evidence" value="ECO:0007669"/>
    <property type="project" value="InterPro"/>
</dbReference>
<dbReference type="SUPFAM" id="SSF46785">
    <property type="entry name" value="Winged helix' DNA-binding domain"/>
    <property type="match status" value="1"/>
</dbReference>
<dbReference type="InterPro" id="IPR036390">
    <property type="entry name" value="WH_DNA-bd_sf"/>
</dbReference>
<evidence type="ECO:0000313" key="6">
    <source>
        <dbReference type="EMBL" id="EHP43022.1"/>
    </source>
</evidence>
<evidence type="ECO:0000256" key="3">
    <source>
        <dbReference type="ARBA" id="ARBA00023125"/>
    </source>
</evidence>
<keyword evidence="3" id="KW-0238">DNA-binding</keyword>
<dbReference type="Gene3D" id="3.40.190.10">
    <property type="entry name" value="Periplasmic binding protein-like II"/>
    <property type="match status" value="2"/>
</dbReference>
<protein>
    <recommendedName>
        <fullName evidence="5">HTH lysR-type domain-containing protein</fullName>
    </recommendedName>
</protein>
<dbReference type="AlphaFoldDB" id="H1S314"/>
<dbReference type="RefSeq" id="WP_006157801.1">
    <property type="nucleotide sequence ID" value="NZ_AHJE01000023.1"/>
</dbReference>
<dbReference type="OrthoDB" id="9786526at2"/>
<evidence type="ECO:0000256" key="2">
    <source>
        <dbReference type="ARBA" id="ARBA00023015"/>
    </source>
</evidence>
<keyword evidence="2" id="KW-0805">Transcription regulation</keyword>
<keyword evidence="4" id="KW-0804">Transcription</keyword>
<dbReference type="FunFam" id="1.10.10.10:FF:000001">
    <property type="entry name" value="LysR family transcriptional regulator"/>
    <property type="match status" value="1"/>
</dbReference>
<evidence type="ECO:0000256" key="1">
    <source>
        <dbReference type="ARBA" id="ARBA00009437"/>
    </source>
</evidence>
<evidence type="ECO:0000259" key="5">
    <source>
        <dbReference type="PROSITE" id="PS50931"/>
    </source>
</evidence>
<dbReference type="PROSITE" id="PS50931">
    <property type="entry name" value="HTH_LYSR"/>
    <property type="match status" value="1"/>
</dbReference>
<dbReference type="InterPro" id="IPR036388">
    <property type="entry name" value="WH-like_DNA-bd_sf"/>
</dbReference>
<comment type="similarity">
    <text evidence="1">Belongs to the LysR transcriptional regulatory family.</text>
</comment>
<dbReference type="Proteomes" id="UP000005808">
    <property type="component" value="Unassembled WGS sequence"/>
</dbReference>
<name>H1S314_9BURK</name>
<dbReference type="Gene3D" id="1.10.10.10">
    <property type="entry name" value="Winged helix-like DNA-binding domain superfamily/Winged helix DNA-binding domain"/>
    <property type="match status" value="1"/>
</dbReference>
<dbReference type="EMBL" id="AHJE01000023">
    <property type="protein sequence ID" value="EHP43022.1"/>
    <property type="molecule type" value="Genomic_DNA"/>
</dbReference>
<gene>
    <name evidence="6" type="ORF">OR16_10643</name>
</gene>
<sequence length="300" mass="33016">MTLKQLEAFYWAATCVNFSVAAERVHLSVSSLSKRVAELEASLGVQLFDRSGRRAELTAQGEQMLPQIRELLRAAAELEQSAGQRYGLMGRCRVGLGELSGLTWLPKLVREVSARHPGLLLEPYLDIGQVLEQRLHDGELDLAVLAGPSTRSSLAAERISQVDFAWVGSQSFLEEAGTEDPRALMREHVLLTLPVGAGGTRVLDQWLACRGLMVNRRLMCNSWGAVVGMVAEGLGFAFMPEQWAQALAARGVLKILPGSDALEPLHYAVQWRRDDARVLITAMRDMIKGVIDFQAPRCLV</sequence>
<dbReference type="InterPro" id="IPR000847">
    <property type="entry name" value="LysR_HTH_N"/>
</dbReference>
<dbReference type="Pfam" id="PF03466">
    <property type="entry name" value="LysR_substrate"/>
    <property type="match status" value="1"/>
</dbReference>
<comment type="caution">
    <text evidence="6">The sequence shown here is derived from an EMBL/GenBank/DDBJ whole genome shotgun (WGS) entry which is preliminary data.</text>
</comment>
<evidence type="ECO:0000256" key="4">
    <source>
        <dbReference type="ARBA" id="ARBA00023163"/>
    </source>
</evidence>
<dbReference type="PATRIC" id="fig|1127483.3.peg.2129"/>
<organism evidence="6 7">
    <name type="scientific">Cupriavidus basilensis OR16</name>
    <dbReference type="NCBI Taxonomy" id="1127483"/>
    <lineage>
        <taxon>Bacteria</taxon>
        <taxon>Pseudomonadati</taxon>
        <taxon>Pseudomonadota</taxon>
        <taxon>Betaproteobacteria</taxon>
        <taxon>Burkholderiales</taxon>
        <taxon>Burkholderiaceae</taxon>
        <taxon>Cupriavidus</taxon>
    </lineage>
</organism>
<dbReference type="CDD" id="cd05466">
    <property type="entry name" value="PBP2_LTTR_substrate"/>
    <property type="match status" value="1"/>
</dbReference>
<dbReference type="SUPFAM" id="SSF53850">
    <property type="entry name" value="Periplasmic binding protein-like II"/>
    <property type="match status" value="1"/>
</dbReference>
<dbReference type="GO" id="GO:0000976">
    <property type="term" value="F:transcription cis-regulatory region binding"/>
    <property type="evidence" value="ECO:0007669"/>
    <property type="project" value="TreeGrafter"/>
</dbReference>
<dbReference type="PANTHER" id="PTHR30126">
    <property type="entry name" value="HTH-TYPE TRANSCRIPTIONAL REGULATOR"/>
    <property type="match status" value="1"/>
</dbReference>